<accession>A0ABR4BNY1</accession>
<dbReference type="PANTHER" id="PTHR12415">
    <property type="entry name" value="TYROSYL-DNA PHOSPHODIESTERASE 1"/>
    <property type="match status" value="1"/>
</dbReference>
<dbReference type="Pfam" id="PF06087">
    <property type="entry name" value="Tyr-DNA_phospho"/>
    <property type="match status" value="1"/>
</dbReference>
<sequence length="232" mass="26465">MDSSREIKRRRTSNDSEVLRCRSISPPPKRLASALKQHVGGPNIELNIVDKGKGPETLSRNKANTRSRRTVASPVQLNFIEELPAASNVNAVSLGSILSDPMIKECWLFNYLFDMDFAMKHFDPDTRDIVQVKVVHGSWKREDMNGIGIEEAAKRYPNIQIVKAYMPEVYGTHHSKMIVLFKHDDLAQVILLTANFIERDWRMSQAIWKTPLLPLQQQATIPSFFFISFVVV</sequence>
<evidence type="ECO:0000256" key="7">
    <source>
        <dbReference type="ARBA" id="ARBA00023204"/>
    </source>
</evidence>
<evidence type="ECO:0000256" key="8">
    <source>
        <dbReference type="ARBA" id="ARBA00023242"/>
    </source>
</evidence>
<evidence type="ECO:0000256" key="4">
    <source>
        <dbReference type="ARBA" id="ARBA00022763"/>
    </source>
</evidence>
<evidence type="ECO:0000256" key="3">
    <source>
        <dbReference type="ARBA" id="ARBA00022722"/>
    </source>
</evidence>
<proteinExistence type="inferred from homology"/>
<feature type="compositionally biased region" description="Basic and acidic residues" evidence="9">
    <location>
        <begin position="1"/>
        <end position="20"/>
    </location>
</feature>
<protein>
    <recommendedName>
        <fullName evidence="12">Tyrosyl-DNA phosphodiesterase 1</fullName>
    </recommendedName>
</protein>
<dbReference type="Proteomes" id="UP001590951">
    <property type="component" value="Unassembled WGS sequence"/>
</dbReference>
<evidence type="ECO:0008006" key="12">
    <source>
        <dbReference type="Google" id="ProtNLM"/>
    </source>
</evidence>
<comment type="caution">
    <text evidence="10">The sequence shown here is derived from an EMBL/GenBank/DDBJ whole genome shotgun (WGS) entry which is preliminary data.</text>
</comment>
<evidence type="ECO:0000256" key="1">
    <source>
        <dbReference type="ARBA" id="ARBA00004123"/>
    </source>
</evidence>
<keyword evidence="6" id="KW-0269">Exonuclease</keyword>
<keyword evidence="11" id="KW-1185">Reference proteome</keyword>
<evidence type="ECO:0000313" key="11">
    <source>
        <dbReference type="Proteomes" id="UP001590951"/>
    </source>
</evidence>
<keyword evidence="3" id="KW-0540">Nuclease</keyword>
<dbReference type="EMBL" id="JBHFEH010000001">
    <property type="protein sequence ID" value="KAL2059495.1"/>
    <property type="molecule type" value="Genomic_DNA"/>
</dbReference>
<dbReference type="SUPFAM" id="SSF56024">
    <property type="entry name" value="Phospholipase D/nuclease"/>
    <property type="match status" value="1"/>
</dbReference>
<keyword evidence="7" id="KW-0234">DNA repair</keyword>
<evidence type="ECO:0000256" key="2">
    <source>
        <dbReference type="ARBA" id="ARBA00010205"/>
    </source>
</evidence>
<gene>
    <name evidence="10" type="ORF">ABVK25_000788</name>
</gene>
<name>A0ABR4BNY1_9LECA</name>
<dbReference type="PANTHER" id="PTHR12415:SF0">
    <property type="entry name" value="TYROSYL-DNA PHOSPHODIESTERASE 1"/>
    <property type="match status" value="1"/>
</dbReference>
<keyword evidence="4" id="KW-0227">DNA damage</keyword>
<evidence type="ECO:0000256" key="6">
    <source>
        <dbReference type="ARBA" id="ARBA00022839"/>
    </source>
</evidence>
<comment type="similarity">
    <text evidence="2">Belongs to the tyrosyl-DNA phosphodiesterase family.</text>
</comment>
<feature type="region of interest" description="Disordered" evidence="9">
    <location>
        <begin position="1"/>
        <end position="28"/>
    </location>
</feature>
<keyword evidence="8" id="KW-0539">Nucleus</keyword>
<reference evidence="10 11" key="1">
    <citation type="submission" date="2024-09" db="EMBL/GenBank/DDBJ databases">
        <title>Rethinking Asexuality: The Enigmatic Case of Functional Sexual Genes in Lepraria (Stereocaulaceae).</title>
        <authorList>
            <person name="Doellman M."/>
            <person name="Sun Y."/>
            <person name="Barcenas-Pena A."/>
            <person name="Lumbsch H.T."/>
            <person name="Grewe F."/>
        </authorList>
    </citation>
    <scope>NUCLEOTIDE SEQUENCE [LARGE SCALE GENOMIC DNA]</scope>
    <source>
        <strain evidence="10 11">Grewe 0041</strain>
    </source>
</reference>
<dbReference type="InterPro" id="IPR010347">
    <property type="entry name" value="Tdp1"/>
</dbReference>
<organism evidence="10 11">
    <name type="scientific">Lepraria finkii</name>
    <dbReference type="NCBI Taxonomy" id="1340010"/>
    <lineage>
        <taxon>Eukaryota</taxon>
        <taxon>Fungi</taxon>
        <taxon>Dikarya</taxon>
        <taxon>Ascomycota</taxon>
        <taxon>Pezizomycotina</taxon>
        <taxon>Lecanoromycetes</taxon>
        <taxon>OSLEUM clade</taxon>
        <taxon>Lecanoromycetidae</taxon>
        <taxon>Lecanorales</taxon>
        <taxon>Lecanorineae</taxon>
        <taxon>Stereocaulaceae</taxon>
        <taxon>Lepraria</taxon>
    </lineage>
</organism>
<evidence type="ECO:0000256" key="5">
    <source>
        <dbReference type="ARBA" id="ARBA00022801"/>
    </source>
</evidence>
<evidence type="ECO:0000313" key="10">
    <source>
        <dbReference type="EMBL" id="KAL2059495.1"/>
    </source>
</evidence>
<keyword evidence="5" id="KW-0378">Hydrolase</keyword>
<evidence type="ECO:0000256" key="9">
    <source>
        <dbReference type="SAM" id="MobiDB-lite"/>
    </source>
</evidence>
<comment type="subcellular location">
    <subcellularLocation>
        <location evidence="1">Nucleus</location>
    </subcellularLocation>
</comment>
<dbReference type="Gene3D" id="3.30.870.10">
    <property type="entry name" value="Endonuclease Chain A"/>
    <property type="match status" value="1"/>
</dbReference>